<organism evidence="1 2">
    <name type="scientific">Gossypium barbadense</name>
    <name type="common">Sea Island cotton</name>
    <name type="synonym">Hibiscus barbadensis</name>
    <dbReference type="NCBI Taxonomy" id="3634"/>
    <lineage>
        <taxon>Eukaryota</taxon>
        <taxon>Viridiplantae</taxon>
        <taxon>Streptophyta</taxon>
        <taxon>Embryophyta</taxon>
        <taxon>Tracheophyta</taxon>
        <taxon>Spermatophyta</taxon>
        <taxon>Magnoliopsida</taxon>
        <taxon>eudicotyledons</taxon>
        <taxon>Gunneridae</taxon>
        <taxon>Pentapetalae</taxon>
        <taxon>rosids</taxon>
        <taxon>malvids</taxon>
        <taxon>Malvales</taxon>
        <taxon>Malvaceae</taxon>
        <taxon>Malvoideae</taxon>
        <taxon>Gossypium</taxon>
    </lineage>
</organism>
<reference evidence="1 2" key="1">
    <citation type="submission" date="2015-01" db="EMBL/GenBank/DDBJ databases">
        <title>Genome of allotetraploid Gossypium barbadense reveals genomic plasticity and fiber elongation in cotton evolution.</title>
        <authorList>
            <person name="Chen X."/>
            <person name="Liu X."/>
            <person name="Zhao B."/>
            <person name="Zheng H."/>
            <person name="Hu Y."/>
            <person name="Lu G."/>
            <person name="Yang C."/>
            <person name="Chen J."/>
            <person name="Shan C."/>
            <person name="Zhang L."/>
            <person name="Zhou Y."/>
            <person name="Wang L."/>
            <person name="Guo W."/>
            <person name="Bai Y."/>
            <person name="Ruan J."/>
            <person name="Shangguan X."/>
            <person name="Mao Y."/>
            <person name="Jiang J."/>
            <person name="Zhu Y."/>
            <person name="Lei J."/>
            <person name="Kang H."/>
            <person name="Chen S."/>
            <person name="He X."/>
            <person name="Wang R."/>
            <person name="Wang Y."/>
            <person name="Chen J."/>
            <person name="Wang L."/>
            <person name="Yu S."/>
            <person name="Wang B."/>
            <person name="Wei J."/>
            <person name="Song S."/>
            <person name="Lu X."/>
            <person name="Gao Z."/>
            <person name="Gu W."/>
            <person name="Deng X."/>
            <person name="Ma D."/>
            <person name="Wang S."/>
            <person name="Liang W."/>
            <person name="Fang L."/>
            <person name="Cai C."/>
            <person name="Zhu X."/>
            <person name="Zhou B."/>
            <person name="Zhang Y."/>
            <person name="Chen Z."/>
            <person name="Xu S."/>
            <person name="Zhu R."/>
            <person name="Wang S."/>
            <person name="Zhang T."/>
            <person name="Zhao G."/>
        </authorList>
    </citation>
    <scope>NUCLEOTIDE SEQUENCE [LARGE SCALE GENOMIC DNA]</scope>
    <source>
        <strain evidence="2">cv. Xinhai21</strain>
        <tissue evidence="1">Leaf</tissue>
    </source>
</reference>
<evidence type="ECO:0000313" key="1">
    <source>
        <dbReference type="EMBL" id="PPR80649.1"/>
    </source>
</evidence>
<proteinExistence type="predicted"/>
<dbReference type="AlphaFoldDB" id="A0A2P5VP71"/>
<accession>A0A2P5VP71</accession>
<name>A0A2P5VP71_GOSBA</name>
<evidence type="ECO:0000313" key="2">
    <source>
        <dbReference type="Proteomes" id="UP000239757"/>
    </source>
</evidence>
<dbReference type="EMBL" id="KZ671740">
    <property type="protein sequence ID" value="PPR80649.1"/>
    <property type="molecule type" value="Genomic_DNA"/>
</dbReference>
<sequence>MKPPHELDERLVVAESMGPHAVWDIVRNVLIGLLFGRLGETVLGRVGSSAPLDHPHAKHAQDALWKHLADDGANGDESLPMPLCLVLNCEDDEIGKVDDVPDCRRPRQGPKCASTSNERNVCGDEEHEVHFPPRTPLYISLVQHQTMGRLAGGLIHLGEIEPCRDHRSSSLRSEDGTLSIVSSIDPKGRWLRGLESNQPTELVLQQPSRCSDPQLKVRPEVFGTVLLGALGGTVGEGNEFSQLDPWKRTLPSSSLKQVPWFSFLVKTTSKACNIKNNNNR</sequence>
<protein>
    <submittedName>
        <fullName evidence="1">Uncharacterized protein</fullName>
    </submittedName>
</protein>
<gene>
    <name evidence="1" type="ORF">GOBAR_AA40065</name>
</gene>
<dbReference type="Proteomes" id="UP000239757">
    <property type="component" value="Unassembled WGS sequence"/>
</dbReference>